<keyword evidence="3" id="KW-1185">Reference proteome</keyword>
<organism evidence="2 3">
    <name type="scientific">Naematelia encephala</name>
    <dbReference type="NCBI Taxonomy" id="71784"/>
    <lineage>
        <taxon>Eukaryota</taxon>
        <taxon>Fungi</taxon>
        <taxon>Dikarya</taxon>
        <taxon>Basidiomycota</taxon>
        <taxon>Agaricomycotina</taxon>
        <taxon>Tremellomycetes</taxon>
        <taxon>Tremellales</taxon>
        <taxon>Naemateliaceae</taxon>
        <taxon>Naematelia</taxon>
    </lineage>
</organism>
<reference evidence="2 3" key="1">
    <citation type="submission" date="2016-07" db="EMBL/GenBank/DDBJ databases">
        <title>Pervasive Adenine N6-methylation of Active Genes in Fungi.</title>
        <authorList>
            <consortium name="DOE Joint Genome Institute"/>
            <person name="Mondo S.J."/>
            <person name="Dannebaum R.O."/>
            <person name="Kuo R.C."/>
            <person name="Labutti K."/>
            <person name="Haridas S."/>
            <person name="Kuo A."/>
            <person name="Salamov A."/>
            <person name="Ahrendt S.R."/>
            <person name="Lipzen A."/>
            <person name="Sullivan W."/>
            <person name="Andreopoulos W.B."/>
            <person name="Clum A."/>
            <person name="Lindquist E."/>
            <person name="Daum C."/>
            <person name="Ramamoorthy G.K."/>
            <person name="Gryganskyi A."/>
            <person name="Culley D."/>
            <person name="Magnuson J.K."/>
            <person name="James T.Y."/>
            <person name="O'Malley M.A."/>
            <person name="Stajich J.E."/>
            <person name="Spatafora J.W."/>
            <person name="Visel A."/>
            <person name="Grigoriev I.V."/>
        </authorList>
    </citation>
    <scope>NUCLEOTIDE SEQUENCE [LARGE SCALE GENOMIC DNA]</scope>
    <source>
        <strain evidence="2 3">68-887.2</strain>
    </source>
</reference>
<evidence type="ECO:0000313" key="2">
    <source>
        <dbReference type="EMBL" id="ORY33485.1"/>
    </source>
</evidence>
<feature type="signal peptide" evidence="1">
    <location>
        <begin position="1"/>
        <end position="16"/>
    </location>
</feature>
<name>A0A1Y2BHA6_9TREE</name>
<keyword evidence="1" id="KW-0732">Signal</keyword>
<accession>A0A1Y2BHA6</accession>
<dbReference type="AlphaFoldDB" id="A0A1Y2BHA6"/>
<dbReference type="Proteomes" id="UP000193986">
    <property type="component" value="Unassembled WGS sequence"/>
</dbReference>
<evidence type="ECO:0008006" key="4">
    <source>
        <dbReference type="Google" id="ProtNLM"/>
    </source>
</evidence>
<proteinExistence type="predicted"/>
<gene>
    <name evidence="2" type="ORF">BCR39DRAFT_303345</name>
</gene>
<comment type="caution">
    <text evidence="2">The sequence shown here is derived from an EMBL/GenBank/DDBJ whole genome shotgun (WGS) entry which is preliminary data.</text>
</comment>
<evidence type="ECO:0000313" key="3">
    <source>
        <dbReference type="Proteomes" id="UP000193986"/>
    </source>
</evidence>
<evidence type="ECO:0000256" key="1">
    <source>
        <dbReference type="SAM" id="SignalP"/>
    </source>
</evidence>
<dbReference type="EMBL" id="MCFC01000006">
    <property type="protein sequence ID" value="ORY33485.1"/>
    <property type="molecule type" value="Genomic_DNA"/>
</dbReference>
<protein>
    <recommendedName>
        <fullName evidence="4">Secreted protein</fullName>
    </recommendedName>
</protein>
<feature type="chain" id="PRO_5013345071" description="Secreted protein" evidence="1">
    <location>
        <begin position="17"/>
        <end position="80"/>
    </location>
</feature>
<sequence length="80" mass="9324">MLVILVVTLVVDWVGMEVLTTKKSMSKEGYPPSPSLTNTSECRPSSRLFAMNTTVYKYQLNEQHRSREQSRNWQVEFGRR</sequence>
<dbReference type="InParanoid" id="A0A1Y2BHA6"/>